<dbReference type="EMBL" id="CP013979">
    <property type="protein sequence ID" value="ANJ28216.1"/>
    <property type="molecule type" value="Genomic_DNA"/>
</dbReference>
<accession>A0A191WIY2</accession>
<gene>
    <name evidence="2" type="ORF">ATC03_17400</name>
</gene>
<proteinExistence type="predicted"/>
<reference evidence="2 3" key="1">
    <citation type="journal article" date="2016" name="Int. J. Syst. Evol. Microbiol.">
        <title>Agromyces aureus sp. nov., isolated from the rhizosphere of Salix caprea L. grown in a heavy-metal-contaminated soil.</title>
        <authorList>
            <person name="Corretto E."/>
            <person name="Antonielli L."/>
            <person name="Sessitsch A."/>
            <person name="Compant S."/>
            <person name="Gorfer M."/>
            <person name="Kuffner M."/>
            <person name="Brader G."/>
        </authorList>
    </citation>
    <scope>NUCLEOTIDE SEQUENCE [LARGE SCALE GENOMIC DNA]</scope>
    <source>
        <strain evidence="2 3">AR33</strain>
    </source>
</reference>
<dbReference type="KEGG" id="agy:ATC03_17400"/>
<protein>
    <recommendedName>
        <fullName evidence="1">DUF6036 domain-containing protein</fullName>
    </recommendedName>
</protein>
<dbReference type="RefSeq" id="WP_067879890.1">
    <property type="nucleotide sequence ID" value="NZ_CP013979.1"/>
</dbReference>
<dbReference type="AlphaFoldDB" id="A0A191WIY2"/>
<sequence length="188" mass="20907">MPDDQAQLFTATEILELLAELGDRLASRHETIDAYVVGGAAIAVILDSRKSTEDVDALFSNLRLAIEVGEEIAAERGLPAHWLNSSIQSYIPSWAKTEDTEAKTMVLGGLTVRLASPRWLLAMKMAAGRLKDRRDIADLIRFLDLHSAEEIVDWTIEVHGEGSVILQDSRESLIWQAEEMLRLAWPEG</sequence>
<dbReference type="Pfam" id="PF19502">
    <property type="entry name" value="DUF6036"/>
    <property type="match status" value="1"/>
</dbReference>
<name>A0A191WIY2_9MICO</name>
<dbReference type="OrthoDB" id="3788807at2"/>
<dbReference type="Proteomes" id="UP000078437">
    <property type="component" value="Chromosome"/>
</dbReference>
<evidence type="ECO:0000313" key="3">
    <source>
        <dbReference type="Proteomes" id="UP000078437"/>
    </source>
</evidence>
<reference evidence="3" key="2">
    <citation type="submission" date="2016-01" db="EMBL/GenBank/DDBJ databases">
        <title>Complete genome sequence of Agromyces aureus AR33T and comparison with related organisms.</title>
        <authorList>
            <person name="Corretto E."/>
            <person name="Antonielli L."/>
            <person name="Sessitsch A."/>
            <person name="Brader G."/>
        </authorList>
    </citation>
    <scope>NUCLEOTIDE SEQUENCE [LARGE SCALE GENOMIC DNA]</scope>
    <source>
        <strain evidence="3">AR33</strain>
    </source>
</reference>
<organism evidence="2 3">
    <name type="scientific">Agromyces aureus</name>
    <dbReference type="NCBI Taxonomy" id="453304"/>
    <lineage>
        <taxon>Bacteria</taxon>
        <taxon>Bacillati</taxon>
        <taxon>Actinomycetota</taxon>
        <taxon>Actinomycetes</taxon>
        <taxon>Micrococcales</taxon>
        <taxon>Microbacteriaceae</taxon>
        <taxon>Agromyces</taxon>
    </lineage>
</organism>
<feature type="domain" description="DUF6036" evidence="1">
    <location>
        <begin position="17"/>
        <end position="152"/>
    </location>
</feature>
<dbReference type="STRING" id="453304.ATC03_17400"/>
<evidence type="ECO:0000313" key="2">
    <source>
        <dbReference type="EMBL" id="ANJ28216.1"/>
    </source>
</evidence>
<dbReference type="InterPro" id="IPR045792">
    <property type="entry name" value="DUF6036"/>
</dbReference>
<evidence type="ECO:0000259" key="1">
    <source>
        <dbReference type="Pfam" id="PF19502"/>
    </source>
</evidence>
<keyword evidence="3" id="KW-1185">Reference proteome</keyword>